<gene>
    <name evidence="3" type="ORF">DXC44_03685</name>
</gene>
<proteinExistence type="predicted"/>
<feature type="chain" id="PRO_5017757744" description="Lipocalin-like domain-containing protein" evidence="1">
    <location>
        <begin position="25"/>
        <end position="151"/>
    </location>
</feature>
<comment type="caution">
    <text evidence="3">The sequence shown here is derived from an EMBL/GenBank/DDBJ whole genome shotgun (WGS) entry which is preliminary data.</text>
</comment>
<reference evidence="3 4" key="1">
    <citation type="submission" date="2018-08" db="EMBL/GenBank/DDBJ databases">
        <title>A genome reference for cultivated species of the human gut microbiota.</title>
        <authorList>
            <person name="Zou Y."/>
            <person name="Xue W."/>
            <person name="Luo G."/>
        </authorList>
    </citation>
    <scope>NUCLEOTIDE SEQUENCE [LARGE SCALE GENOMIC DNA]</scope>
    <source>
        <strain evidence="3 4">TF05-18</strain>
    </source>
</reference>
<dbReference type="Proteomes" id="UP000261278">
    <property type="component" value="Unassembled WGS sequence"/>
</dbReference>
<name>A0A3E4TCE7_PHOVU</name>
<accession>A0A3E4TCE7</accession>
<evidence type="ECO:0000259" key="2">
    <source>
        <dbReference type="Pfam" id="PF13648"/>
    </source>
</evidence>
<feature type="signal peptide" evidence="1">
    <location>
        <begin position="1"/>
        <end position="24"/>
    </location>
</feature>
<evidence type="ECO:0000256" key="1">
    <source>
        <dbReference type="SAM" id="SignalP"/>
    </source>
</evidence>
<evidence type="ECO:0000313" key="4">
    <source>
        <dbReference type="Proteomes" id="UP000261278"/>
    </source>
</evidence>
<dbReference type="AlphaFoldDB" id="A0A3E4TCE7"/>
<organism evidence="3 4">
    <name type="scientific">Phocaeicola vulgatus</name>
    <name type="common">Bacteroides vulgatus</name>
    <dbReference type="NCBI Taxonomy" id="821"/>
    <lineage>
        <taxon>Bacteria</taxon>
        <taxon>Pseudomonadati</taxon>
        <taxon>Bacteroidota</taxon>
        <taxon>Bacteroidia</taxon>
        <taxon>Bacteroidales</taxon>
        <taxon>Bacteroidaceae</taxon>
        <taxon>Phocaeicola</taxon>
    </lineage>
</organism>
<keyword evidence="1" id="KW-0732">Signal</keyword>
<dbReference type="InterPro" id="IPR024311">
    <property type="entry name" value="Lipocalin-like"/>
</dbReference>
<feature type="domain" description="Lipocalin-like" evidence="2">
    <location>
        <begin position="38"/>
        <end position="124"/>
    </location>
</feature>
<dbReference type="EMBL" id="QSSN01000002">
    <property type="protein sequence ID" value="RGL88803.1"/>
    <property type="molecule type" value="Genomic_DNA"/>
</dbReference>
<dbReference type="Pfam" id="PF13648">
    <property type="entry name" value="Lipocalin_4"/>
    <property type="match status" value="1"/>
</dbReference>
<protein>
    <recommendedName>
        <fullName evidence="2">Lipocalin-like domain-containing protein</fullName>
    </recommendedName>
</protein>
<dbReference type="RefSeq" id="WP_117677864.1">
    <property type="nucleotide sequence ID" value="NZ_JACBPU010000050.1"/>
</dbReference>
<evidence type="ECO:0000313" key="3">
    <source>
        <dbReference type="EMBL" id="RGL88803.1"/>
    </source>
</evidence>
<sequence length="151" mass="17023">MKTLRLIGTTLLMVMLAVNFTACSDDEDEQTIIEQANLIGKWQSTWEKIHKVENGKEVVTSDEAYTNALFEFKADGTCIESRVEGGYTETSRWSLKDNKLTISYDDGYSDVLTVNELTATKLVLAFEDWDNTDDGGLELDDITTTTYKKIN</sequence>